<feature type="compositionally biased region" description="Basic and acidic residues" evidence="1">
    <location>
        <begin position="412"/>
        <end position="432"/>
    </location>
</feature>
<feature type="compositionally biased region" description="Basic and acidic residues" evidence="1">
    <location>
        <begin position="590"/>
        <end position="602"/>
    </location>
</feature>
<reference evidence="2 3" key="1">
    <citation type="submission" date="2016-09" db="EMBL/GenBank/DDBJ databases">
        <title>Extensive genetic diversity and differential bi-allelic expression allows diatom success in the polar Southern Ocean.</title>
        <authorList>
            <consortium name="DOE Joint Genome Institute"/>
            <person name="Mock T."/>
            <person name="Otillar R.P."/>
            <person name="Strauss J."/>
            <person name="Dupont C."/>
            <person name="Frickenhaus S."/>
            <person name="Maumus F."/>
            <person name="Mcmullan M."/>
            <person name="Sanges R."/>
            <person name="Schmutz J."/>
            <person name="Toseland A."/>
            <person name="Valas R."/>
            <person name="Veluchamy A."/>
            <person name="Ward B.J."/>
            <person name="Allen A."/>
            <person name="Barry K."/>
            <person name="Falciatore A."/>
            <person name="Ferrante M."/>
            <person name="Fortunato A.E."/>
            <person name="Gloeckner G."/>
            <person name="Gruber A."/>
            <person name="Hipkin R."/>
            <person name="Janech M."/>
            <person name="Kroth P."/>
            <person name="Leese F."/>
            <person name="Lindquist E."/>
            <person name="Lyon B.R."/>
            <person name="Martin J."/>
            <person name="Mayer C."/>
            <person name="Parker M."/>
            <person name="Quesneville H."/>
            <person name="Raymond J."/>
            <person name="Uhlig C."/>
            <person name="Valentin K.U."/>
            <person name="Worden A.Z."/>
            <person name="Armbrust E.V."/>
            <person name="Bowler C."/>
            <person name="Green B."/>
            <person name="Moulton V."/>
            <person name="Van Oosterhout C."/>
            <person name="Grigoriev I."/>
        </authorList>
    </citation>
    <scope>NUCLEOTIDE SEQUENCE [LARGE SCALE GENOMIC DNA]</scope>
    <source>
        <strain evidence="2 3">CCMP1102</strain>
    </source>
</reference>
<accession>A0A1E7EMS2</accession>
<feature type="compositionally biased region" description="Basic and acidic residues" evidence="1">
    <location>
        <begin position="488"/>
        <end position="498"/>
    </location>
</feature>
<dbReference type="AlphaFoldDB" id="A0A1E7EMS2"/>
<feature type="region of interest" description="Disordered" evidence="1">
    <location>
        <begin position="412"/>
        <end position="475"/>
    </location>
</feature>
<feature type="region of interest" description="Disordered" evidence="1">
    <location>
        <begin position="488"/>
        <end position="512"/>
    </location>
</feature>
<protein>
    <submittedName>
        <fullName evidence="2">Uncharacterized protein</fullName>
    </submittedName>
</protein>
<sequence>MTQRKEDKSPSFDHFAKPLRSDEKLASNTTETKQLIQGERIEAWFTPKTRVSEVDTTVNDDLQNYEDVAILRFDVKRNKSSRLLLHSTDKSIHKEAKRNHDTSGRRFHPNYSNCYKNKSVGDCGAAEDMERKSNIFSISTPIKGDKGIELSKSVTRSKGIPREIHLKTPSCSSAEKANGSLGINSFERRTVQLSEGIRSSGKKAVPTKLASREPKDAQQSVEDFRSAIRRSEDRNKIQKGIRSHLTSLESPKNTFSPELSRELNRGAPSRVDKNEPPSEGNANLTTWSKIDDTVAIHSHGLKRSDRNITILDPEIESLDESNRFKKEEMPASSHTVEADAREEENMSCETSTRDLNIRRVVPTMDGTDSRMEFDVLDDNASEASDELFQSSDVRDGKIVGNVVTVQEKQIPLDHSEGDSVHKELTSRPKETESPIELCTLPDDISEEQISRNYSKDDSVSNGLTSRPKEAKSPVEFCTFTDDISEEQISRNHSEDDSAHNGLSSTSKETESPIEFCSLPDDISVGFQSSSNSTKKYSADRQKNGTPMSIGTEPSISITSPAEDYSFLSKGDSVRSGNDGAESPSVESDTFDDRASHCSSRIEDNDDATSRLSTRSFGSTSLASQKLNQRRMSWRTLNPPHPICSLQQLDELMLDRKRKELKAKRSKAGTQTKTRVVSAKKKAKTKSDNRFHKFLFKDLLSLLPVSGSGQVEAEQQRGAVPARGFLFVSSI</sequence>
<gene>
    <name evidence="2" type="ORF">FRACYDRAFT_252122</name>
</gene>
<feature type="compositionally biased region" description="Polar residues" evidence="1">
    <location>
        <begin position="543"/>
        <end position="559"/>
    </location>
</feature>
<dbReference type="KEGG" id="fcy:FRACYDRAFT_252122"/>
<feature type="compositionally biased region" description="Basic and acidic residues" evidence="1">
    <location>
        <begin position="259"/>
        <end position="276"/>
    </location>
</feature>
<evidence type="ECO:0000313" key="2">
    <source>
        <dbReference type="EMBL" id="OEU07096.1"/>
    </source>
</evidence>
<feature type="region of interest" description="Disordered" evidence="1">
    <location>
        <begin position="194"/>
        <end position="286"/>
    </location>
</feature>
<feature type="region of interest" description="Disordered" evidence="1">
    <location>
        <begin position="327"/>
        <end position="351"/>
    </location>
</feature>
<dbReference type="InParanoid" id="A0A1E7EMS2"/>
<proteinExistence type="predicted"/>
<feature type="compositionally biased region" description="Basic and acidic residues" evidence="1">
    <location>
        <begin position="210"/>
        <end position="236"/>
    </location>
</feature>
<name>A0A1E7EMS2_9STRA</name>
<feature type="compositionally biased region" description="Basic and acidic residues" evidence="1">
    <location>
        <begin position="1"/>
        <end position="25"/>
    </location>
</feature>
<dbReference type="Proteomes" id="UP000095751">
    <property type="component" value="Unassembled WGS sequence"/>
</dbReference>
<feature type="compositionally biased region" description="Polar residues" evidence="1">
    <location>
        <begin position="609"/>
        <end position="624"/>
    </location>
</feature>
<dbReference type="EMBL" id="KV784391">
    <property type="protein sequence ID" value="OEU07096.1"/>
    <property type="molecule type" value="Genomic_DNA"/>
</dbReference>
<feature type="region of interest" description="Disordered" evidence="1">
    <location>
        <begin position="529"/>
        <end position="624"/>
    </location>
</feature>
<evidence type="ECO:0000256" key="1">
    <source>
        <dbReference type="SAM" id="MobiDB-lite"/>
    </source>
</evidence>
<evidence type="ECO:0000313" key="3">
    <source>
        <dbReference type="Proteomes" id="UP000095751"/>
    </source>
</evidence>
<feature type="region of interest" description="Disordered" evidence="1">
    <location>
        <begin position="1"/>
        <end position="32"/>
    </location>
</feature>
<keyword evidence="3" id="KW-1185">Reference proteome</keyword>
<feature type="region of interest" description="Disordered" evidence="1">
    <location>
        <begin position="660"/>
        <end position="682"/>
    </location>
</feature>
<feature type="compositionally biased region" description="Polar residues" evidence="1">
    <location>
        <begin position="244"/>
        <end position="257"/>
    </location>
</feature>
<organism evidence="2 3">
    <name type="scientific">Fragilariopsis cylindrus CCMP1102</name>
    <dbReference type="NCBI Taxonomy" id="635003"/>
    <lineage>
        <taxon>Eukaryota</taxon>
        <taxon>Sar</taxon>
        <taxon>Stramenopiles</taxon>
        <taxon>Ochrophyta</taxon>
        <taxon>Bacillariophyta</taxon>
        <taxon>Bacillariophyceae</taxon>
        <taxon>Bacillariophycidae</taxon>
        <taxon>Bacillariales</taxon>
        <taxon>Bacillariaceae</taxon>
        <taxon>Fragilariopsis</taxon>
    </lineage>
</organism>